<proteinExistence type="predicted"/>
<organism evidence="3 4">
    <name type="scientific">Streptomyces fuscus</name>
    <dbReference type="NCBI Taxonomy" id="3048495"/>
    <lineage>
        <taxon>Bacteria</taxon>
        <taxon>Bacillati</taxon>
        <taxon>Actinomycetota</taxon>
        <taxon>Actinomycetes</taxon>
        <taxon>Kitasatosporales</taxon>
        <taxon>Streptomycetaceae</taxon>
        <taxon>Streptomyces</taxon>
    </lineage>
</organism>
<keyword evidence="2" id="KW-0472">Membrane</keyword>
<dbReference type="RefSeq" id="WP_285433789.1">
    <property type="nucleotide sequence ID" value="NZ_JASJUS010000016.1"/>
</dbReference>
<dbReference type="Proteomes" id="UP001241926">
    <property type="component" value="Unassembled WGS sequence"/>
</dbReference>
<comment type="caution">
    <text evidence="3">The sequence shown here is derived from an EMBL/GenBank/DDBJ whole genome shotgun (WGS) entry which is preliminary data.</text>
</comment>
<feature type="transmembrane region" description="Helical" evidence="2">
    <location>
        <begin position="203"/>
        <end position="225"/>
    </location>
</feature>
<keyword evidence="2" id="KW-1133">Transmembrane helix</keyword>
<name>A0ABT7J0U1_9ACTN</name>
<protein>
    <recommendedName>
        <fullName evidence="5">Threonine/serine exporter-like N-terminal domain-containing protein</fullName>
    </recommendedName>
</protein>
<feature type="transmembrane region" description="Helical" evidence="2">
    <location>
        <begin position="179"/>
        <end position="197"/>
    </location>
</feature>
<reference evidence="3 4" key="1">
    <citation type="submission" date="2023-05" db="EMBL/GenBank/DDBJ databases">
        <title>Streptomyces fuscus sp. nov., a brown-black pigment producing actinomyces isolated from dry sand of Sea duck farm.</title>
        <authorList>
            <person name="Xie J."/>
            <person name="Shen N."/>
        </authorList>
    </citation>
    <scope>NUCLEOTIDE SEQUENCE [LARGE SCALE GENOMIC DNA]</scope>
    <source>
        <strain evidence="3 4">GXMU-J15</strain>
    </source>
</reference>
<evidence type="ECO:0008006" key="5">
    <source>
        <dbReference type="Google" id="ProtNLM"/>
    </source>
</evidence>
<evidence type="ECO:0000313" key="4">
    <source>
        <dbReference type="Proteomes" id="UP001241926"/>
    </source>
</evidence>
<sequence>MTTRSSSPSSNDPAIPTAPSEAADGDPVGGLLHAAVADRPVEDVARLITLLERSPEHAGSTVQALRTVGVDRSVEDVTRLVDLLTRPPRTAEGADETIRAAAERRPVEDVSRLVGLLHRTDLQPHCGRLVVRAAATGRPVEELVELIRRLSAERDGLSTPDAPPEPPAAPPRPVRPPIWPGRLTVAALVVCAVAYFPLRPEGFGLRVYALALGLSVACLAVALLLTLRTTAPFLVTAALLPAALAAAQLLDDRLPLAPLSRSLDLTLAPSWAAALTAACAAVVALTGLLAHLTAPGRARARTAPAPVEKATPEEPAPREPAGVSAGPE</sequence>
<evidence type="ECO:0000256" key="1">
    <source>
        <dbReference type="SAM" id="MobiDB-lite"/>
    </source>
</evidence>
<feature type="compositionally biased region" description="Low complexity" evidence="1">
    <location>
        <begin position="299"/>
        <end position="309"/>
    </location>
</feature>
<feature type="transmembrane region" description="Helical" evidence="2">
    <location>
        <begin position="270"/>
        <end position="292"/>
    </location>
</feature>
<feature type="region of interest" description="Disordered" evidence="1">
    <location>
        <begin position="1"/>
        <end position="29"/>
    </location>
</feature>
<evidence type="ECO:0000256" key="2">
    <source>
        <dbReference type="SAM" id="Phobius"/>
    </source>
</evidence>
<gene>
    <name evidence="3" type="ORF">QNN03_18765</name>
</gene>
<feature type="transmembrane region" description="Helical" evidence="2">
    <location>
        <begin position="232"/>
        <end position="250"/>
    </location>
</feature>
<feature type="region of interest" description="Disordered" evidence="1">
    <location>
        <begin position="299"/>
        <end position="328"/>
    </location>
</feature>
<keyword evidence="4" id="KW-1185">Reference proteome</keyword>
<feature type="compositionally biased region" description="Pro residues" evidence="1">
    <location>
        <begin position="161"/>
        <end position="175"/>
    </location>
</feature>
<feature type="region of interest" description="Disordered" evidence="1">
    <location>
        <begin position="155"/>
        <end position="175"/>
    </location>
</feature>
<evidence type="ECO:0000313" key="3">
    <source>
        <dbReference type="EMBL" id="MDL2078481.1"/>
    </source>
</evidence>
<feature type="compositionally biased region" description="Polar residues" evidence="1">
    <location>
        <begin position="1"/>
        <end position="12"/>
    </location>
</feature>
<dbReference type="EMBL" id="JASJUS010000016">
    <property type="protein sequence ID" value="MDL2078481.1"/>
    <property type="molecule type" value="Genomic_DNA"/>
</dbReference>
<accession>A0ABT7J0U1</accession>
<keyword evidence="2" id="KW-0812">Transmembrane</keyword>